<sequence>MEEQRRCGAHTVVLPDGTILQQAVVEIAEDRVVNYYEFREELPMTEWLGGEIRVERDEEGILCALWNGKRLNNKH</sequence>
<name>A0ABV1FVN8_9BACT</name>
<proteinExistence type="predicted"/>
<dbReference type="Proteomes" id="UP001465717">
    <property type="component" value="Unassembled WGS sequence"/>
</dbReference>
<protein>
    <submittedName>
        <fullName evidence="1">Uncharacterized protein</fullName>
    </submittedName>
</protein>
<keyword evidence="2" id="KW-1185">Reference proteome</keyword>
<accession>A0ABV1FVN8</accession>
<evidence type="ECO:0000313" key="2">
    <source>
        <dbReference type="Proteomes" id="UP001465717"/>
    </source>
</evidence>
<comment type="caution">
    <text evidence="1">The sequence shown here is derived from an EMBL/GenBank/DDBJ whole genome shotgun (WGS) entry which is preliminary data.</text>
</comment>
<organism evidence="1 2">
    <name type="scientific">Segatella sinensis</name>
    <dbReference type="NCBI Taxonomy" id="3085167"/>
    <lineage>
        <taxon>Bacteria</taxon>
        <taxon>Pseudomonadati</taxon>
        <taxon>Bacteroidota</taxon>
        <taxon>Bacteroidia</taxon>
        <taxon>Bacteroidales</taxon>
        <taxon>Prevotellaceae</taxon>
        <taxon>Segatella</taxon>
    </lineage>
</organism>
<dbReference type="RefSeq" id="WP_295024997.1">
    <property type="nucleotide sequence ID" value="NZ_JBBNFG020000008.1"/>
</dbReference>
<reference evidence="1 2" key="1">
    <citation type="submission" date="2024-04" db="EMBL/GenBank/DDBJ databases">
        <title>Human intestinal bacterial collection.</title>
        <authorList>
            <person name="Pauvert C."/>
            <person name="Hitch T.C.A."/>
            <person name="Clavel T."/>
        </authorList>
    </citation>
    <scope>NUCLEOTIDE SEQUENCE [LARGE SCALE GENOMIC DNA]</scope>
    <source>
        <strain evidence="1 2">CLA-AA-H174</strain>
    </source>
</reference>
<gene>
    <name evidence="1" type="ORF">AAAT87_02880</name>
</gene>
<dbReference type="EMBL" id="JBBNGE010000006">
    <property type="protein sequence ID" value="MEQ2507223.1"/>
    <property type="molecule type" value="Genomic_DNA"/>
</dbReference>
<evidence type="ECO:0000313" key="1">
    <source>
        <dbReference type="EMBL" id="MEQ2507223.1"/>
    </source>
</evidence>